<evidence type="ECO:0000313" key="11">
    <source>
        <dbReference type="EMBL" id="PQO34713.1"/>
    </source>
</evidence>
<organism evidence="11 12">
    <name type="scientific">Blastopirellula marina</name>
    <dbReference type="NCBI Taxonomy" id="124"/>
    <lineage>
        <taxon>Bacteria</taxon>
        <taxon>Pseudomonadati</taxon>
        <taxon>Planctomycetota</taxon>
        <taxon>Planctomycetia</taxon>
        <taxon>Pirellulales</taxon>
        <taxon>Pirellulaceae</taxon>
        <taxon>Blastopirellula</taxon>
    </lineage>
</organism>
<proteinExistence type="predicted"/>
<keyword evidence="3" id="KW-0812">Transmembrane</keyword>
<name>A0A2S8FRA9_9BACT</name>
<dbReference type="InterPro" id="IPR032675">
    <property type="entry name" value="LRR_dom_sf"/>
</dbReference>
<keyword evidence="7" id="KW-0675">Receptor</keyword>
<evidence type="ECO:0000256" key="8">
    <source>
        <dbReference type="ARBA" id="ARBA00023180"/>
    </source>
</evidence>
<gene>
    <name evidence="11" type="ORF">C5Y83_14520</name>
</gene>
<dbReference type="SUPFAM" id="SSF52047">
    <property type="entry name" value="RNI-like"/>
    <property type="match status" value="1"/>
</dbReference>
<dbReference type="GO" id="GO:0005886">
    <property type="term" value="C:plasma membrane"/>
    <property type="evidence" value="ECO:0007669"/>
    <property type="project" value="UniProtKB-SubCell"/>
</dbReference>
<dbReference type="GO" id="GO:0012505">
    <property type="term" value="C:endomembrane system"/>
    <property type="evidence" value="ECO:0007669"/>
    <property type="project" value="UniProtKB-SubCell"/>
</dbReference>
<evidence type="ECO:0000256" key="9">
    <source>
        <dbReference type="ARBA" id="ARBA00037847"/>
    </source>
</evidence>
<comment type="subcellular location">
    <subcellularLocation>
        <location evidence="1">Cell membrane</location>
    </subcellularLocation>
    <subcellularLocation>
        <location evidence="9">Endomembrane system</location>
        <topology evidence="9">Single-pass membrane protein</topology>
    </subcellularLocation>
</comment>
<evidence type="ECO:0000256" key="6">
    <source>
        <dbReference type="ARBA" id="ARBA00023136"/>
    </source>
</evidence>
<evidence type="ECO:0000256" key="10">
    <source>
        <dbReference type="SAM" id="SignalP"/>
    </source>
</evidence>
<keyword evidence="4 10" id="KW-0732">Signal</keyword>
<sequence length="464" mass="50551">MWRGCLNLIAFTTLLSTTGLAFAQPPGIPPIPPGIGGAIDPEVERIVAQLEQSGCLFGYGASLSDDIVNWPEYGCIRVDGAKMEDSHWELLLQLPSVKLLALHNTPSAGEVRNCLRQLSQLSELQLDKSLDDSGMSTVAEIPSLQAIRIAETKVSDHGIWYLEELQNLKHVELETLPVTHQSFQYLKRLPRLSTLTVSDADLAGPWYLQQGDFPCLGTLSLQGEKVNDEVANQVAQLTGLVEIRFEATKLTMTGLAQLASMPNVESICVAKSALADAPCSMPSPTTKLMTLDLSDTAAGDQFLTSVSNFPQLEFLDLSNAKATDQGLSQLKSLNELHILKLTNTAITNDGIAELGCLPALRELHLGDTQLDGDVLDHLAKIKTLEWIDLSNTKVSGEKLAKLATLPNLRGVSLFNTPISSSDLPYLRKLARVDEVYVDGSQLSLAEQQQLREFYATAKTSPLHR</sequence>
<evidence type="ECO:0000256" key="2">
    <source>
        <dbReference type="ARBA" id="ARBA00022475"/>
    </source>
</evidence>
<keyword evidence="5" id="KW-1133">Transmembrane helix</keyword>
<protein>
    <recommendedName>
        <fullName evidence="13">Leucine Rich repeats (2 copies)</fullName>
    </recommendedName>
</protein>
<keyword evidence="8" id="KW-0325">Glycoprotein</keyword>
<feature type="signal peptide" evidence="10">
    <location>
        <begin position="1"/>
        <end position="23"/>
    </location>
</feature>
<dbReference type="OrthoDB" id="232968at2"/>
<dbReference type="AlphaFoldDB" id="A0A2S8FRA9"/>
<feature type="chain" id="PRO_5015628737" description="Leucine Rich repeats (2 copies)" evidence="10">
    <location>
        <begin position="24"/>
        <end position="464"/>
    </location>
</feature>
<keyword evidence="2" id="KW-1003">Cell membrane</keyword>
<dbReference type="Gene3D" id="3.80.10.10">
    <property type="entry name" value="Ribonuclease Inhibitor"/>
    <property type="match status" value="3"/>
</dbReference>
<accession>A0A2S8FRA9</accession>
<dbReference type="EMBL" id="PUHY01000010">
    <property type="protein sequence ID" value="PQO34713.1"/>
    <property type="molecule type" value="Genomic_DNA"/>
</dbReference>
<evidence type="ECO:0000256" key="7">
    <source>
        <dbReference type="ARBA" id="ARBA00023170"/>
    </source>
</evidence>
<dbReference type="Proteomes" id="UP000238322">
    <property type="component" value="Unassembled WGS sequence"/>
</dbReference>
<evidence type="ECO:0000256" key="3">
    <source>
        <dbReference type="ARBA" id="ARBA00022692"/>
    </source>
</evidence>
<dbReference type="PANTHER" id="PTHR48052:SF8">
    <property type="entry name" value="LRR RECEPTOR-LIKE SERINE_THREONINE-PROTEIN KINASE FLS2"/>
    <property type="match status" value="1"/>
</dbReference>
<evidence type="ECO:0008006" key="13">
    <source>
        <dbReference type="Google" id="ProtNLM"/>
    </source>
</evidence>
<reference evidence="11 12" key="1">
    <citation type="submission" date="2018-02" db="EMBL/GenBank/DDBJ databases">
        <title>Comparative genomes isolates from brazilian mangrove.</title>
        <authorList>
            <person name="Araujo J.E."/>
            <person name="Taketani R.G."/>
            <person name="Silva M.C.P."/>
            <person name="Loureco M.V."/>
            <person name="Andreote F.D."/>
        </authorList>
    </citation>
    <scope>NUCLEOTIDE SEQUENCE [LARGE SCALE GENOMIC DNA]</scope>
    <source>
        <strain evidence="11 12">Hex-1 MGV</strain>
    </source>
</reference>
<evidence type="ECO:0000256" key="5">
    <source>
        <dbReference type="ARBA" id="ARBA00022989"/>
    </source>
</evidence>
<evidence type="ECO:0000313" key="12">
    <source>
        <dbReference type="Proteomes" id="UP000238322"/>
    </source>
</evidence>
<keyword evidence="6" id="KW-0472">Membrane</keyword>
<evidence type="ECO:0000256" key="4">
    <source>
        <dbReference type="ARBA" id="ARBA00022729"/>
    </source>
</evidence>
<evidence type="ECO:0000256" key="1">
    <source>
        <dbReference type="ARBA" id="ARBA00004236"/>
    </source>
</evidence>
<comment type="caution">
    <text evidence="11">The sequence shown here is derived from an EMBL/GenBank/DDBJ whole genome shotgun (WGS) entry which is preliminary data.</text>
</comment>
<dbReference type="PANTHER" id="PTHR48052">
    <property type="entry name" value="UNNAMED PRODUCT"/>
    <property type="match status" value="1"/>
</dbReference>
<dbReference type="RefSeq" id="WP_105330443.1">
    <property type="nucleotide sequence ID" value="NZ_PUHY01000010.1"/>
</dbReference>